<keyword evidence="1" id="KW-0479">Metal-binding</keyword>
<feature type="domain" description="CMP/dCMP-type deaminase" evidence="3">
    <location>
        <begin position="3"/>
        <end position="115"/>
    </location>
</feature>
<dbReference type="InterPro" id="IPR016193">
    <property type="entry name" value="Cytidine_deaminase-like"/>
</dbReference>
<dbReference type="Pfam" id="PF00383">
    <property type="entry name" value="dCMP_cyt_deam_1"/>
    <property type="match status" value="1"/>
</dbReference>
<dbReference type="PROSITE" id="PS51747">
    <property type="entry name" value="CYT_DCMP_DEAMINASES_2"/>
    <property type="match status" value="1"/>
</dbReference>
<dbReference type="InterPro" id="IPR002125">
    <property type="entry name" value="CMP_dCMP_dom"/>
</dbReference>
<evidence type="ECO:0000256" key="1">
    <source>
        <dbReference type="ARBA" id="ARBA00022723"/>
    </source>
</evidence>
<sequence>MTETEAQFLRRAIALSLDETDANEGGPFGAVIVQNGRIIAEGWNRVTSACDPTAHAEIVAIRKACEALGRFDLEGCEIYSSCEPCPMCLAAIYWARLERLTYAADRHDAAAVGFDDDWLYQEVPKAPEERLLTTRRDLQAEAQQAMRRWLEKEDRIPY</sequence>
<reference evidence="4 5" key="1">
    <citation type="submission" date="2023-03" db="EMBL/GenBank/DDBJ databases">
        <title>Fodinicurvata sp. CAU 1616 isolated from sea sendiment.</title>
        <authorList>
            <person name="Kim W."/>
        </authorList>
    </citation>
    <scope>NUCLEOTIDE SEQUENCE [LARGE SCALE GENOMIC DNA]</scope>
    <source>
        <strain evidence="4 5">CAU 1616</strain>
    </source>
</reference>
<dbReference type="Gene3D" id="3.40.140.10">
    <property type="entry name" value="Cytidine Deaminase, domain 2"/>
    <property type="match status" value="1"/>
</dbReference>
<name>A0ABT5YPV5_9PROT</name>
<dbReference type="CDD" id="cd01285">
    <property type="entry name" value="nucleoside_deaminase"/>
    <property type="match status" value="1"/>
</dbReference>
<keyword evidence="2" id="KW-0862">Zinc</keyword>
<comment type="caution">
    <text evidence="4">The sequence shown here is derived from an EMBL/GenBank/DDBJ whole genome shotgun (WGS) entry which is preliminary data.</text>
</comment>
<dbReference type="PROSITE" id="PS00903">
    <property type="entry name" value="CYT_DCMP_DEAMINASES_1"/>
    <property type="match status" value="1"/>
</dbReference>
<gene>
    <name evidence="4" type="ORF">P2G67_09550</name>
</gene>
<dbReference type="Proteomes" id="UP001215503">
    <property type="component" value="Unassembled WGS sequence"/>
</dbReference>
<evidence type="ECO:0000259" key="3">
    <source>
        <dbReference type="PROSITE" id="PS51747"/>
    </source>
</evidence>
<dbReference type="SUPFAM" id="SSF53927">
    <property type="entry name" value="Cytidine deaminase-like"/>
    <property type="match status" value="1"/>
</dbReference>
<dbReference type="PANTHER" id="PTHR11079">
    <property type="entry name" value="CYTOSINE DEAMINASE FAMILY MEMBER"/>
    <property type="match status" value="1"/>
</dbReference>
<protein>
    <submittedName>
        <fullName evidence="4">Nucleoside deaminase</fullName>
    </submittedName>
</protein>
<accession>A0ABT5YPV5</accession>
<evidence type="ECO:0000313" key="5">
    <source>
        <dbReference type="Proteomes" id="UP001215503"/>
    </source>
</evidence>
<dbReference type="EMBL" id="JARHUD010000005">
    <property type="protein sequence ID" value="MDF2096219.1"/>
    <property type="molecule type" value="Genomic_DNA"/>
</dbReference>
<evidence type="ECO:0000256" key="2">
    <source>
        <dbReference type="ARBA" id="ARBA00022833"/>
    </source>
</evidence>
<keyword evidence="5" id="KW-1185">Reference proteome</keyword>
<evidence type="ECO:0000313" key="4">
    <source>
        <dbReference type="EMBL" id="MDF2096219.1"/>
    </source>
</evidence>
<proteinExistence type="predicted"/>
<organism evidence="4 5">
    <name type="scientific">Aquibaculum arenosum</name>
    <dbReference type="NCBI Taxonomy" id="3032591"/>
    <lineage>
        <taxon>Bacteria</taxon>
        <taxon>Pseudomonadati</taxon>
        <taxon>Pseudomonadota</taxon>
        <taxon>Alphaproteobacteria</taxon>
        <taxon>Rhodospirillales</taxon>
        <taxon>Rhodovibrionaceae</taxon>
        <taxon>Aquibaculum</taxon>
    </lineage>
</organism>
<dbReference type="RefSeq" id="WP_275822418.1">
    <property type="nucleotide sequence ID" value="NZ_JARHUD010000005.1"/>
</dbReference>
<dbReference type="PANTHER" id="PTHR11079:SF161">
    <property type="entry name" value="CMP_DCMP-TYPE DEAMINASE DOMAIN-CONTAINING PROTEIN"/>
    <property type="match status" value="1"/>
</dbReference>
<dbReference type="InterPro" id="IPR016192">
    <property type="entry name" value="APOBEC/CMP_deaminase_Zn-bd"/>
</dbReference>